<gene>
    <name evidence="1" type="ORF">LCGC14_0386820</name>
</gene>
<dbReference type="AlphaFoldDB" id="A0A0F9T6H4"/>
<name>A0A0F9T6H4_9ZZZZ</name>
<proteinExistence type="predicted"/>
<accession>A0A0F9T6H4</accession>
<sequence>MRPFELPNGPITRDAYKALLLQLDPDDDEAERAIRMALEKNTAARLRRIFNRINGDFREYYPEEMEADMLRAMEAYRRAYDRNRPQLADALSRALLQGVDLGVQVAVDQFENIGGFGFDWTMTNTRARDWAEQYAGQLIRDIDVTTERMVQQSVSRWIGNQEPLQRLIDDLRAVPFSEQRAQLIAQTEITRAFAEGTIESYIDSGLVSGPPEIRPPNDSHPGCRCWPGLIEDGKGNWSYIWLTSADEKVCPICGKLANRKIAVVG</sequence>
<evidence type="ECO:0000313" key="1">
    <source>
        <dbReference type="EMBL" id="KKN74789.1"/>
    </source>
</evidence>
<organism evidence="1">
    <name type="scientific">marine sediment metagenome</name>
    <dbReference type="NCBI Taxonomy" id="412755"/>
    <lineage>
        <taxon>unclassified sequences</taxon>
        <taxon>metagenomes</taxon>
        <taxon>ecological metagenomes</taxon>
    </lineage>
</organism>
<comment type="caution">
    <text evidence="1">The sequence shown here is derived from an EMBL/GenBank/DDBJ whole genome shotgun (WGS) entry which is preliminary data.</text>
</comment>
<dbReference type="EMBL" id="LAZR01000320">
    <property type="protein sequence ID" value="KKN74789.1"/>
    <property type="molecule type" value="Genomic_DNA"/>
</dbReference>
<protein>
    <recommendedName>
        <fullName evidence="2">Phage head morphogenesis domain-containing protein</fullName>
    </recommendedName>
</protein>
<evidence type="ECO:0008006" key="2">
    <source>
        <dbReference type="Google" id="ProtNLM"/>
    </source>
</evidence>
<reference evidence="1" key="1">
    <citation type="journal article" date="2015" name="Nature">
        <title>Complex archaea that bridge the gap between prokaryotes and eukaryotes.</title>
        <authorList>
            <person name="Spang A."/>
            <person name="Saw J.H."/>
            <person name="Jorgensen S.L."/>
            <person name="Zaremba-Niedzwiedzka K."/>
            <person name="Martijn J."/>
            <person name="Lind A.E."/>
            <person name="van Eijk R."/>
            <person name="Schleper C."/>
            <person name="Guy L."/>
            <person name="Ettema T.J."/>
        </authorList>
    </citation>
    <scope>NUCLEOTIDE SEQUENCE</scope>
</reference>